<dbReference type="SUPFAM" id="SSF58104">
    <property type="entry name" value="Methyl-accepting chemotaxis protein (MCP) signaling domain"/>
    <property type="match status" value="1"/>
</dbReference>
<dbReference type="InterPro" id="IPR004090">
    <property type="entry name" value="Chemotax_Me-accpt_rcpt"/>
</dbReference>
<evidence type="ECO:0000256" key="3">
    <source>
        <dbReference type="PROSITE-ProRule" id="PRU00284"/>
    </source>
</evidence>
<accession>A0A0F5LUF8</accession>
<dbReference type="SMART" id="SM00283">
    <property type="entry name" value="MA"/>
    <property type="match status" value="1"/>
</dbReference>
<reference evidence="7 9" key="1">
    <citation type="submission" date="2015-03" db="EMBL/GenBank/DDBJ databases">
        <authorList>
            <person name="Hassan Y.I."/>
            <person name="Lepp D."/>
            <person name="Zhou T."/>
        </authorList>
    </citation>
    <scope>NUCLEOTIDE SEQUENCE [LARGE SCALE GENOMIC DNA]</scope>
    <source>
        <strain evidence="7 9">DSM 17137</strain>
    </source>
</reference>
<comment type="similarity">
    <text evidence="2">Belongs to the methyl-accepting chemotaxis (MCP) protein family.</text>
</comment>
<dbReference type="InterPro" id="IPR003660">
    <property type="entry name" value="HAMP_dom"/>
</dbReference>
<sequence length="544" mass="57720">MTRHAEPIIDALQSRLDFIGMDQSARDRLARVQAHVDRHLPLALDKFYAKISGVPAVQKFFSGKEQMQRAQGKQTGHWKAIAAGEFDNAYFEASTRVGLRHAQIGLEPRWHIGGYGIILETLLAGVVHDFMADVLVQKSAMFGRKAPLDPVHVLAEADALGAALADVVKSMLLDIDIGVSTYFEKLAAEAAEQQAEAAAKITRAVELTGEVLKDLSKGDLTNRISAEFEPEFEQIKQDTNAVAERLADIVMQLRSTSRSLKTATGEILSGANDLSERTTRQAATIEETTASVEQLSGAVLDNAKRAATASQKAQLVSSSATEGGQVMNEANVAMAAIETSSGKISNIIGLIDDIAFQTNLLALNASVEAARAGDAGKGFAVVAVEVRRLAQSAAGASAEVKQLIEASANEVRNGSRLVGLAAEKLLDILAGAQESSGLIDAIAQASMEQSAALEEVTVAVRIMDEMTQHNAALVEETNAAIEQTEAQANALDGIVAVFKVDEAEASPGRAEGVRQQQSRANTAARAGGRRDGTVVALAKEWSEF</sequence>
<evidence type="ECO:0000259" key="5">
    <source>
        <dbReference type="PROSITE" id="PS50111"/>
    </source>
</evidence>
<dbReference type="InterPro" id="IPR051310">
    <property type="entry name" value="MCP_chemotaxis"/>
</dbReference>
<reference evidence="8 10" key="2">
    <citation type="submission" date="2016-11" db="EMBL/GenBank/DDBJ databases">
        <authorList>
            <person name="Jaros S."/>
            <person name="Januszkiewicz K."/>
            <person name="Wedrychowicz H."/>
        </authorList>
    </citation>
    <scope>NUCLEOTIDE SEQUENCE [LARGE SCALE GENOMIC DNA]</scope>
    <source>
        <strain evidence="8 10">DSM 17137</strain>
    </source>
</reference>
<evidence type="ECO:0000256" key="1">
    <source>
        <dbReference type="ARBA" id="ARBA00022500"/>
    </source>
</evidence>
<keyword evidence="3" id="KW-0807">Transducer</keyword>
<dbReference type="Gene3D" id="1.10.287.950">
    <property type="entry name" value="Methyl-accepting chemotaxis protein"/>
    <property type="match status" value="1"/>
</dbReference>
<evidence type="ECO:0000256" key="2">
    <source>
        <dbReference type="ARBA" id="ARBA00029447"/>
    </source>
</evidence>
<keyword evidence="9" id="KW-1185">Reference proteome</keyword>
<proteinExistence type="inferred from homology"/>
<keyword evidence="1" id="KW-0145">Chemotaxis</keyword>
<dbReference type="Pfam" id="PF00015">
    <property type="entry name" value="MCPsignal"/>
    <property type="match status" value="1"/>
</dbReference>
<evidence type="ECO:0000313" key="9">
    <source>
        <dbReference type="Proteomes" id="UP000033608"/>
    </source>
</evidence>
<dbReference type="GO" id="GO:0020037">
    <property type="term" value="F:heme binding"/>
    <property type="evidence" value="ECO:0007669"/>
    <property type="project" value="InterPro"/>
</dbReference>
<dbReference type="GO" id="GO:0006935">
    <property type="term" value="P:chemotaxis"/>
    <property type="evidence" value="ECO:0007669"/>
    <property type="project" value="UniProtKB-KW"/>
</dbReference>
<name>A0A0F5LUF8_9HYPH</name>
<dbReference type="PATRIC" id="fig|1121477.3.peg.2482"/>
<dbReference type="InterPro" id="IPR039379">
    <property type="entry name" value="Protoglobin_sensor_dom"/>
</dbReference>
<evidence type="ECO:0000313" key="10">
    <source>
        <dbReference type="Proteomes" id="UP000184533"/>
    </source>
</evidence>
<organism evidence="7 9">
    <name type="scientific">Devosia limi DSM 17137</name>
    <dbReference type="NCBI Taxonomy" id="1121477"/>
    <lineage>
        <taxon>Bacteria</taxon>
        <taxon>Pseudomonadati</taxon>
        <taxon>Pseudomonadota</taxon>
        <taxon>Alphaproteobacteria</taxon>
        <taxon>Hyphomicrobiales</taxon>
        <taxon>Devosiaceae</taxon>
        <taxon>Devosia</taxon>
    </lineage>
</organism>
<dbReference type="PANTHER" id="PTHR43531:SF11">
    <property type="entry name" value="METHYL-ACCEPTING CHEMOTAXIS PROTEIN 3"/>
    <property type="match status" value="1"/>
</dbReference>
<dbReference type="GO" id="GO:0019825">
    <property type="term" value="F:oxygen binding"/>
    <property type="evidence" value="ECO:0007669"/>
    <property type="project" value="InterPro"/>
</dbReference>
<dbReference type="Proteomes" id="UP000184533">
    <property type="component" value="Unassembled WGS sequence"/>
</dbReference>
<dbReference type="PANTHER" id="PTHR43531">
    <property type="entry name" value="PROTEIN ICFG"/>
    <property type="match status" value="1"/>
</dbReference>
<dbReference type="Proteomes" id="UP000033608">
    <property type="component" value="Unassembled WGS sequence"/>
</dbReference>
<feature type="domain" description="Methyl-accepting transducer" evidence="5">
    <location>
        <begin position="256"/>
        <end position="485"/>
    </location>
</feature>
<dbReference type="InterPro" id="IPR004089">
    <property type="entry name" value="MCPsignal_dom"/>
</dbReference>
<protein>
    <submittedName>
        <fullName evidence="8">Methyl-accepting chemotaxis protein</fullName>
    </submittedName>
</protein>
<dbReference type="GO" id="GO:0007165">
    <property type="term" value="P:signal transduction"/>
    <property type="evidence" value="ECO:0007669"/>
    <property type="project" value="UniProtKB-KW"/>
</dbReference>
<dbReference type="PRINTS" id="PR00260">
    <property type="entry name" value="CHEMTRNSDUCR"/>
</dbReference>
<dbReference type="PROSITE" id="PS50111">
    <property type="entry name" value="CHEMOTAXIS_TRANSDUC_2"/>
    <property type="match status" value="1"/>
</dbReference>
<evidence type="ECO:0000259" key="6">
    <source>
        <dbReference type="PROSITE" id="PS50885"/>
    </source>
</evidence>
<dbReference type="GO" id="GO:0004888">
    <property type="term" value="F:transmembrane signaling receptor activity"/>
    <property type="evidence" value="ECO:0007669"/>
    <property type="project" value="InterPro"/>
</dbReference>
<dbReference type="AlphaFoldDB" id="A0A0F5LUF8"/>
<dbReference type="STRING" id="1121477.SAMN02745223_03795"/>
<dbReference type="InterPro" id="IPR044398">
    <property type="entry name" value="Globin-sensor_dom"/>
</dbReference>
<dbReference type="Pfam" id="PF11563">
    <property type="entry name" value="Protoglobin"/>
    <property type="match status" value="1"/>
</dbReference>
<dbReference type="InterPro" id="IPR012292">
    <property type="entry name" value="Globin/Proto"/>
</dbReference>
<dbReference type="CDD" id="cd01068">
    <property type="entry name" value="globin_sensor"/>
    <property type="match status" value="1"/>
</dbReference>
<dbReference type="EMBL" id="LAJF01000059">
    <property type="protein sequence ID" value="KKB85287.1"/>
    <property type="molecule type" value="Genomic_DNA"/>
</dbReference>
<dbReference type="GO" id="GO:0016020">
    <property type="term" value="C:membrane"/>
    <property type="evidence" value="ECO:0007669"/>
    <property type="project" value="InterPro"/>
</dbReference>
<dbReference type="InterPro" id="IPR009050">
    <property type="entry name" value="Globin-like_sf"/>
</dbReference>
<feature type="region of interest" description="Disordered" evidence="4">
    <location>
        <begin position="506"/>
        <end position="531"/>
    </location>
</feature>
<dbReference type="Gene3D" id="1.10.490.10">
    <property type="entry name" value="Globins"/>
    <property type="match status" value="1"/>
</dbReference>
<gene>
    <name evidence="8" type="ORF">SAMN02745223_03795</name>
    <name evidence="7" type="ORF">VW29_06965</name>
</gene>
<dbReference type="EMBL" id="FQVC01000016">
    <property type="protein sequence ID" value="SHF88520.1"/>
    <property type="molecule type" value="Genomic_DNA"/>
</dbReference>
<evidence type="ECO:0000256" key="4">
    <source>
        <dbReference type="SAM" id="MobiDB-lite"/>
    </source>
</evidence>
<dbReference type="RefSeq" id="WP_046134593.1">
    <property type="nucleotide sequence ID" value="NZ_FQVC01000016.1"/>
</dbReference>
<dbReference type="SUPFAM" id="SSF46458">
    <property type="entry name" value="Globin-like"/>
    <property type="match status" value="1"/>
</dbReference>
<evidence type="ECO:0000313" key="7">
    <source>
        <dbReference type="EMBL" id="KKB85287.1"/>
    </source>
</evidence>
<evidence type="ECO:0000313" key="8">
    <source>
        <dbReference type="EMBL" id="SHF88520.1"/>
    </source>
</evidence>
<dbReference type="PROSITE" id="PS50885">
    <property type="entry name" value="HAMP"/>
    <property type="match status" value="1"/>
</dbReference>
<feature type="domain" description="HAMP" evidence="6">
    <location>
        <begin position="199"/>
        <end position="251"/>
    </location>
</feature>